<reference evidence="2" key="1">
    <citation type="journal article" date="2019" name="Int. J. Syst. Evol. Microbiol.">
        <title>The Global Catalogue of Microorganisms (GCM) 10K type strain sequencing project: providing services to taxonomists for standard genome sequencing and annotation.</title>
        <authorList>
            <consortium name="The Broad Institute Genomics Platform"/>
            <consortium name="The Broad Institute Genome Sequencing Center for Infectious Disease"/>
            <person name="Wu L."/>
            <person name="Ma J."/>
        </authorList>
    </citation>
    <scope>NUCLEOTIDE SEQUENCE [LARGE SCALE GENOMIC DNA]</scope>
    <source>
        <strain evidence="2">JCM 18424</strain>
    </source>
</reference>
<sequence length="348" mass="39031">MEISQLAYQAFSLFKEQQAKLHGVSVDFITKGHMFTVSPKVERNWFKHLYANDDLLSKIHTGTCKEMICEDIGLVTPTGIISGRVNNADRKNPRQPRKIGSTNGIQYQTATTHFDTYIPYRSLNEWATEPEFQKLVNAFYFEQKNAEIRMIGWNGIKKADVTDPATNELGQDVNIGWLQRVRDHKPEHAFKDKIGELTVTIGKTGTFKNLDDLVTKAIAVIPPAKRKNLVVFASDNMLLDRASALYAGANNKDLADNAVSIARKEVGGRPAYAADFFPENTIFITSFDNMAHITQTGSIRQRLEENSTFSCVDRFSETEEFYALGDYDKAVLIEGIVFVEEDANEGGA</sequence>
<dbReference type="RefSeq" id="WP_077924962.1">
    <property type="nucleotide sequence ID" value="NZ_BAABKE010000002.1"/>
</dbReference>
<dbReference type="Pfam" id="PF05125">
    <property type="entry name" value="Phage_cap_P2"/>
    <property type="match status" value="1"/>
</dbReference>
<accession>A0ABP9MLF0</accession>
<gene>
    <name evidence="1" type="ORF">GCM10023338_08620</name>
</gene>
<proteinExistence type="predicted"/>
<organism evidence="1 2">
    <name type="scientific">Wohlfahrtiimonas larvae</name>
    <dbReference type="NCBI Taxonomy" id="1157986"/>
    <lineage>
        <taxon>Bacteria</taxon>
        <taxon>Pseudomonadati</taxon>
        <taxon>Pseudomonadota</taxon>
        <taxon>Gammaproteobacteria</taxon>
        <taxon>Cardiobacteriales</taxon>
        <taxon>Ignatzschineriaceae</taxon>
        <taxon>Wohlfahrtiimonas</taxon>
    </lineage>
</organism>
<protein>
    <submittedName>
        <fullName evidence="1">Phage major capsid protein, P2 family</fullName>
    </submittedName>
</protein>
<name>A0ABP9MLF0_9GAMM</name>
<dbReference type="EMBL" id="BAABKE010000002">
    <property type="protein sequence ID" value="GAA5097292.1"/>
    <property type="molecule type" value="Genomic_DNA"/>
</dbReference>
<keyword evidence="2" id="KW-1185">Reference proteome</keyword>
<evidence type="ECO:0000313" key="1">
    <source>
        <dbReference type="EMBL" id="GAA5097292.1"/>
    </source>
</evidence>
<dbReference type="InterPro" id="IPR006441">
    <property type="entry name" value="Phage_P2_GpN"/>
</dbReference>
<evidence type="ECO:0000313" key="2">
    <source>
        <dbReference type="Proteomes" id="UP001500631"/>
    </source>
</evidence>
<dbReference type="Proteomes" id="UP001500631">
    <property type="component" value="Unassembled WGS sequence"/>
</dbReference>
<comment type="caution">
    <text evidence="1">The sequence shown here is derived from an EMBL/GenBank/DDBJ whole genome shotgun (WGS) entry which is preliminary data.</text>
</comment>